<dbReference type="GO" id="GO:0016705">
    <property type="term" value="F:oxidoreductase activity, acting on paired donors, with incorporation or reduction of molecular oxygen"/>
    <property type="evidence" value="ECO:0007669"/>
    <property type="project" value="InterPro"/>
</dbReference>
<dbReference type="GO" id="GO:0020037">
    <property type="term" value="F:heme binding"/>
    <property type="evidence" value="ECO:0007669"/>
    <property type="project" value="InterPro"/>
</dbReference>
<keyword evidence="7" id="KW-0503">Monooxygenase</keyword>
<comment type="cofactor">
    <cofactor evidence="1 6">
        <name>heme</name>
        <dbReference type="ChEBI" id="CHEBI:30413"/>
    </cofactor>
</comment>
<keyword evidence="4 7" id="KW-0560">Oxidoreductase</keyword>
<reference evidence="8 9" key="1">
    <citation type="submission" date="2016-03" db="EMBL/GenBank/DDBJ databases">
        <title>Whole genome sequencing of Grifola frondosa 9006-11.</title>
        <authorList>
            <person name="Min B."/>
            <person name="Park H."/>
            <person name="Kim J.-G."/>
            <person name="Cho H."/>
            <person name="Oh Y.-L."/>
            <person name="Kong W.-S."/>
            <person name="Choi I.-G."/>
        </authorList>
    </citation>
    <scope>NUCLEOTIDE SEQUENCE [LARGE SCALE GENOMIC DNA]</scope>
    <source>
        <strain evidence="8 9">9006-11</strain>
    </source>
</reference>
<dbReference type="AlphaFoldDB" id="A0A1C7MSR9"/>
<feature type="binding site" description="axial binding residue" evidence="6">
    <location>
        <position position="434"/>
    </location>
    <ligand>
        <name>heme</name>
        <dbReference type="ChEBI" id="CHEBI:30413"/>
    </ligand>
    <ligandPart>
        <name>Fe</name>
        <dbReference type="ChEBI" id="CHEBI:18248"/>
    </ligandPart>
</feature>
<dbReference type="InterPro" id="IPR002403">
    <property type="entry name" value="Cyt_P450_E_grp-IV"/>
</dbReference>
<dbReference type="InterPro" id="IPR017972">
    <property type="entry name" value="Cyt_P450_CS"/>
</dbReference>
<keyword evidence="5 6" id="KW-0408">Iron</keyword>
<dbReference type="InterPro" id="IPR036396">
    <property type="entry name" value="Cyt_P450_sf"/>
</dbReference>
<keyword evidence="6 7" id="KW-0349">Heme</keyword>
<sequence length="491" mass="55509">MFAVLYNPWHERLLNPIYSIPTIGPSAPLISYLGSYRFIRHGRKMLKEGYDKVLSCDGAFKVPMLDQWLVVVSGSKLIDDLRKSPEDQLSFLAAAAEFVQTEFIFGPGVSDDPYHTVIVREKLNRTLHTLMPEVIDEISIAYKDLIPPCDNDWVSVPGMPTMLQIVARVTNRVLVGVPKCHDPDYLNWAINFTINATKARMTINMFPLFLKPLVGRMLTRVSKNVQAVADHLRPMMEERTRNLEEYGDGWVDKPVKRLPHVAYGRTRARGHSFDSVVKRILLLNFASVHTSSTSITHALYHLAASPEYIQPIREEVEAVLKEEGDWTKAAMGKMYKLDSFMRESQRLNGIHCISVVRKAVKEVTLSDGTRIPSGTLVAAAAEATHHDEENYVDPDVFDPFRFSKLRDDDGEGEKYLYVSTSADYLPFGYGKHACPGRWFASAELKAMIAYLVLNYDIKFAGDGKRPDNIFLGTAVVPARDAQVLFRRRRAL</sequence>
<dbReference type="GO" id="GO:0005506">
    <property type="term" value="F:iron ion binding"/>
    <property type="evidence" value="ECO:0007669"/>
    <property type="project" value="InterPro"/>
</dbReference>
<keyword evidence="9" id="KW-1185">Reference proteome</keyword>
<comment type="similarity">
    <text evidence="2 7">Belongs to the cytochrome P450 family.</text>
</comment>
<evidence type="ECO:0000256" key="6">
    <source>
        <dbReference type="PIRSR" id="PIRSR602403-1"/>
    </source>
</evidence>
<dbReference type="PRINTS" id="PR00385">
    <property type="entry name" value="P450"/>
</dbReference>
<dbReference type="InterPro" id="IPR001128">
    <property type="entry name" value="Cyt_P450"/>
</dbReference>
<proteinExistence type="inferred from homology"/>
<dbReference type="OMA" id="RMTTMVS"/>
<dbReference type="PANTHER" id="PTHR46206">
    <property type="entry name" value="CYTOCHROME P450"/>
    <property type="match status" value="1"/>
</dbReference>
<evidence type="ECO:0000256" key="4">
    <source>
        <dbReference type="ARBA" id="ARBA00023002"/>
    </source>
</evidence>
<evidence type="ECO:0000313" key="9">
    <source>
        <dbReference type="Proteomes" id="UP000092993"/>
    </source>
</evidence>
<evidence type="ECO:0000256" key="3">
    <source>
        <dbReference type="ARBA" id="ARBA00022723"/>
    </source>
</evidence>
<dbReference type="PROSITE" id="PS00086">
    <property type="entry name" value="CYTOCHROME_P450"/>
    <property type="match status" value="1"/>
</dbReference>
<dbReference type="OrthoDB" id="1844152at2759"/>
<dbReference type="STRING" id="5627.A0A1C7MSR9"/>
<evidence type="ECO:0000256" key="2">
    <source>
        <dbReference type="ARBA" id="ARBA00010617"/>
    </source>
</evidence>
<accession>A0A1C7MSR9</accession>
<evidence type="ECO:0000256" key="1">
    <source>
        <dbReference type="ARBA" id="ARBA00001971"/>
    </source>
</evidence>
<keyword evidence="3 6" id="KW-0479">Metal-binding</keyword>
<dbReference type="SUPFAM" id="SSF48264">
    <property type="entry name" value="Cytochrome P450"/>
    <property type="match status" value="1"/>
</dbReference>
<dbReference type="GO" id="GO:0004497">
    <property type="term" value="F:monooxygenase activity"/>
    <property type="evidence" value="ECO:0007669"/>
    <property type="project" value="UniProtKB-KW"/>
</dbReference>
<name>A0A1C7MSR9_GRIFR</name>
<organism evidence="8 9">
    <name type="scientific">Grifola frondosa</name>
    <name type="common">Maitake</name>
    <name type="synonym">Polyporus frondosus</name>
    <dbReference type="NCBI Taxonomy" id="5627"/>
    <lineage>
        <taxon>Eukaryota</taxon>
        <taxon>Fungi</taxon>
        <taxon>Dikarya</taxon>
        <taxon>Basidiomycota</taxon>
        <taxon>Agaricomycotina</taxon>
        <taxon>Agaricomycetes</taxon>
        <taxon>Polyporales</taxon>
        <taxon>Grifolaceae</taxon>
        <taxon>Grifola</taxon>
    </lineage>
</organism>
<evidence type="ECO:0000313" key="8">
    <source>
        <dbReference type="EMBL" id="OBZ79757.1"/>
    </source>
</evidence>
<gene>
    <name evidence="8" type="primary">CYP503A1_2</name>
    <name evidence="8" type="ORF">A0H81_01322</name>
</gene>
<dbReference type="Proteomes" id="UP000092993">
    <property type="component" value="Unassembled WGS sequence"/>
</dbReference>
<dbReference type="Gene3D" id="1.10.630.10">
    <property type="entry name" value="Cytochrome P450"/>
    <property type="match status" value="1"/>
</dbReference>
<comment type="caution">
    <text evidence="8">The sequence shown here is derived from an EMBL/GenBank/DDBJ whole genome shotgun (WGS) entry which is preliminary data.</text>
</comment>
<dbReference type="PRINTS" id="PR00465">
    <property type="entry name" value="EP450IV"/>
</dbReference>
<dbReference type="EMBL" id="LUGG01000001">
    <property type="protein sequence ID" value="OBZ79757.1"/>
    <property type="molecule type" value="Genomic_DNA"/>
</dbReference>
<evidence type="ECO:0000256" key="7">
    <source>
        <dbReference type="RuleBase" id="RU000461"/>
    </source>
</evidence>
<dbReference type="Pfam" id="PF00067">
    <property type="entry name" value="p450"/>
    <property type="match status" value="1"/>
</dbReference>
<dbReference type="CDD" id="cd11041">
    <property type="entry name" value="CYP503A1-like"/>
    <property type="match status" value="1"/>
</dbReference>
<protein>
    <submittedName>
        <fullName evidence="8">Ent-kaurene oxidase</fullName>
    </submittedName>
</protein>
<evidence type="ECO:0000256" key="5">
    <source>
        <dbReference type="ARBA" id="ARBA00023004"/>
    </source>
</evidence>